<dbReference type="OrthoDB" id="9803735at2"/>
<dbReference type="GO" id="GO:0005829">
    <property type="term" value="C:cytosol"/>
    <property type="evidence" value="ECO:0007669"/>
    <property type="project" value="TreeGrafter"/>
</dbReference>
<dbReference type="PANTHER" id="PTHR30419">
    <property type="entry name" value="HTH-TYPE TRANSCRIPTIONAL REGULATOR YBHD"/>
    <property type="match status" value="1"/>
</dbReference>
<keyword evidence="3" id="KW-0238">DNA-binding</keyword>
<comment type="caution">
    <text evidence="6">The sequence shown here is derived from an EMBL/GenBank/DDBJ whole genome shotgun (WGS) entry which is preliminary data.</text>
</comment>
<dbReference type="InterPro" id="IPR036390">
    <property type="entry name" value="WH_DNA-bd_sf"/>
</dbReference>
<dbReference type="PANTHER" id="PTHR30419:SF8">
    <property type="entry name" value="NITROGEN ASSIMILATION TRANSCRIPTIONAL ACTIVATOR-RELATED"/>
    <property type="match status" value="1"/>
</dbReference>
<evidence type="ECO:0000256" key="1">
    <source>
        <dbReference type="ARBA" id="ARBA00009437"/>
    </source>
</evidence>
<dbReference type="PROSITE" id="PS50931">
    <property type="entry name" value="HTH_LYSR"/>
    <property type="match status" value="1"/>
</dbReference>
<evidence type="ECO:0000313" key="7">
    <source>
        <dbReference type="Proteomes" id="UP000316330"/>
    </source>
</evidence>
<name>A0A559JKV4_9BACL</name>
<keyword evidence="7" id="KW-1185">Reference proteome</keyword>
<reference evidence="6 7" key="1">
    <citation type="submission" date="2019-07" db="EMBL/GenBank/DDBJ databases">
        <authorList>
            <person name="Kim J."/>
        </authorList>
    </citation>
    <scope>NUCLEOTIDE SEQUENCE [LARGE SCALE GENOMIC DNA]</scope>
    <source>
        <strain evidence="6 7">G13</strain>
    </source>
</reference>
<sequence length="294" mass="33389">MEIRHLQTIIEIVRRNSFTGAAEALHVTQPTISKTIRNLERELNVELFVRDSKTVKLTDAGETILRHAGAILQSFDLLMTELNDLTYLKRGTIRIGLPPMAGSSFFPVVIKRFQERYPGIAIKLEEEGATRIVEGISDGTLDAGVVLPPFDEEKFDSFPLVKERLKLVVPPSHRMAGRQSVNLGELSEERFILFSREFALHGIINRACESMGFSPRIVYESSQWDFIGEMVASDLGISMLPDTICRLLNPDKVRAIELVDPVIPWHLAMVWKREGYHSLAIREWIQFTRAQFAE</sequence>
<dbReference type="Pfam" id="PF03466">
    <property type="entry name" value="LysR_substrate"/>
    <property type="match status" value="1"/>
</dbReference>
<keyword evidence="4" id="KW-0804">Transcription</keyword>
<comment type="similarity">
    <text evidence="1">Belongs to the LysR transcriptional regulatory family.</text>
</comment>
<dbReference type="GO" id="GO:0003677">
    <property type="term" value="F:DNA binding"/>
    <property type="evidence" value="ECO:0007669"/>
    <property type="project" value="UniProtKB-KW"/>
</dbReference>
<evidence type="ECO:0000259" key="5">
    <source>
        <dbReference type="PROSITE" id="PS50931"/>
    </source>
</evidence>
<dbReference type="Proteomes" id="UP000316330">
    <property type="component" value="Unassembled WGS sequence"/>
</dbReference>
<dbReference type="InterPro" id="IPR000847">
    <property type="entry name" value="LysR_HTH_N"/>
</dbReference>
<dbReference type="AlphaFoldDB" id="A0A559JKV4"/>
<dbReference type="Gene3D" id="1.10.10.10">
    <property type="entry name" value="Winged helix-like DNA-binding domain superfamily/Winged helix DNA-binding domain"/>
    <property type="match status" value="1"/>
</dbReference>
<dbReference type="CDD" id="cd08438">
    <property type="entry name" value="PBP2_CidR"/>
    <property type="match status" value="1"/>
</dbReference>
<evidence type="ECO:0000256" key="3">
    <source>
        <dbReference type="ARBA" id="ARBA00023125"/>
    </source>
</evidence>
<protein>
    <submittedName>
        <fullName evidence="6">LysR family transcriptional regulator</fullName>
    </submittedName>
</protein>
<dbReference type="PRINTS" id="PR00039">
    <property type="entry name" value="HTHLYSR"/>
</dbReference>
<dbReference type="Pfam" id="PF00126">
    <property type="entry name" value="HTH_1"/>
    <property type="match status" value="1"/>
</dbReference>
<dbReference type="InterPro" id="IPR005119">
    <property type="entry name" value="LysR_subst-bd"/>
</dbReference>
<dbReference type="SUPFAM" id="SSF53850">
    <property type="entry name" value="Periplasmic binding protein-like II"/>
    <property type="match status" value="1"/>
</dbReference>
<dbReference type="InterPro" id="IPR036388">
    <property type="entry name" value="WH-like_DNA-bd_sf"/>
</dbReference>
<gene>
    <name evidence="6" type="ORF">FPZ45_10825</name>
</gene>
<keyword evidence="2" id="KW-0805">Transcription regulation</keyword>
<organism evidence="6 7">
    <name type="scientific">Cohnella terricola</name>
    <dbReference type="NCBI Taxonomy" id="1289167"/>
    <lineage>
        <taxon>Bacteria</taxon>
        <taxon>Bacillati</taxon>
        <taxon>Bacillota</taxon>
        <taxon>Bacilli</taxon>
        <taxon>Bacillales</taxon>
        <taxon>Paenibacillaceae</taxon>
        <taxon>Cohnella</taxon>
    </lineage>
</organism>
<dbReference type="GO" id="GO:0003700">
    <property type="term" value="F:DNA-binding transcription factor activity"/>
    <property type="evidence" value="ECO:0007669"/>
    <property type="project" value="InterPro"/>
</dbReference>
<evidence type="ECO:0000256" key="4">
    <source>
        <dbReference type="ARBA" id="ARBA00023163"/>
    </source>
</evidence>
<dbReference type="InterPro" id="IPR050950">
    <property type="entry name" value="HTH-type_LysR_regulators"/>
</dbReference>
<feature type="domain" description="HTH lysR-type" evidence="5">
    <location>
        <begin position="1"/>
        <end position="58"/>
    </location>
</feature>
<dbReference type="EMBL" id="VNJJ01000005">
    <property type="protein sequence ID" value="TVY00513.1"/>
    <property type="molecule type" value="Genomic_DNA"/>
</dbReference>
<dbReference type="RefSeq" id="WP_144701147.1">
    <property type="nucleotide sequence ID" value="NZ_VNJJ01000005.1"/>
</dbReference>
<proteinExistence type="inferred from homology"/>
<accession>A0A559JKV4</accession>
<evidence type="ECO:0000313" key="6">
    <source>
        <dbReference type="EMBL" id="TVY00513.1"/>
    </source>
</evidence>
<dbReference type="SUPFAM" id="SSF46785">
    <property type="entry name" value="Winged helix' DNA-binding domain"/>
    <property type="match status" value="1"/>
</dbReference>
<dbReference type="Gene3D" id="3.40.190.290">
    <property type="match status" value="1"/>
</dbReference>
<dbReference type="FunFam" id="1.10.10.10:FF:000001">
    <property type="entry name" value="LysR family transcriptional regulator"/>
    <property type="match status" value="1"/>
</dbReference>
<evidence type="ECO:0000256" key="2">
    <source>
        <dbReference type="ARBA" id="ARBA00023015"/>
    </source>
</evidence>